<dbReference type="SUPFAM" id="SSF46785">
    <property type="entry name" value="Winged helix' DNA-binding domain"/>
    <property type="match status" value="1"/>
</dbReference>
<accession>A0A8B6E2U4</accession>
<dbReference type="InterPro" id="IPR036390">
    <property type="entry name" value="WH_DNA-bd_sf"/>
</dbReference>
<evidence type="ECO:0000256" key="1">
    <source>
        <dbReference type="ARBA" id="ARBA00022490"/>
    </source>
</evidence>
<evidence type="ECO:0000256" key="5">
    <source>
        <dbReference type="PIRNR" id="PIRNR016255"/>
    </source>
</evidence>
<dbReference type="PANTHER" id="PTHR10317">
    <property type="entry name" value="EUKARYOTIC TRANSLATION INITIATION FACTOR 3 SUBUNIT E"/>
    <property type="match status" value="1"/>
</dbReference>
<evidence type="ECO:0000313" key="8">
    <source>
        <dbReference type="Proteomes" id="UP000596742"/>
    </source>
</evidence>
<evidence type="ECO:0000256" key="3">
    <source>
        <dbReference type="ARBA" id="ARBA00022917"/>
    </source>
</evidence>
<dbReference type="CDD" id="cd21378">
    <property type="entry name" value="eIF3E"/>
    <property type="match status" value="1"/>
</dbReference>
<proteinExistence type="inferred from homology"/>
<dbReference type="HAMAP" id="MF_03004">
    <property type="entry name" value="eIF3e"/>
    <property type="match status" value="1"/>
</dbReference>
<keyword evidence="8" id="KW-1185">Reference proteome</keyword>
<dbReference type="Pfam" id="PF09440">
    <property type="entry name" value="eIF3_N"/>
    <property type="match status" value="1"/>
</dbReference>
<organism evidence="7 8">
    <name type="scientific">Mytilus galloprovincialis</name>
    <name type="common">Mediterranean mussel</name>
    <dbReference type="NCBI Taxonomy" id="29158"/>
    <lineage>
        <taxon>Eukaryota</taxon>
        <taxon>Metazoa</taxon>
        <taxon>Spiralia</taxon>
        <taxon>Lophotrochozoa</taxon>
        <taxon>Mollusca</taxon>
        <taxon>Bivalvia</taxon>
        <taxon>Autobranchia</taxon>
        <taxon>Pteriomorphia</taxon>
        <taxon>Mytilida</taxon>
        <taxon>Mytiloidea</taxon>
        <taxon>Mytilidae</taxon>
        <taxon>Mytilinae</taxon>
        <taxon>Mytilus</taxon>
    </lineage>
</organism>
<dbReference type="SMART" id="SM01186">
    <property type="entry name" value="eIF3_N"/>
    <property type="match status" value="1"/>
</dbReference>
<dbReference type="Pfam" id="PF21357">
    <property type="entry name" value="EIF3E_C"/>
    <property type="match status" value="1"/>
</dbReference>
<dbReference type="GO" id="GO:0001732">
    <property type="term" value="P:formation of cytoplasmic translation initiation complex"/>
    <property type="evidence" value="ECO:0007669"/>
    <property type="project" value="UniProtKB-UniRule"/>
</dbReference>
<evidence type="ECO:0000256" key="2">
    <source>
        <dbReference type="ARBA" id="ARBA00022540"/>
    </source>
</evidence>
<dbReference type="GO" id="GO:0033290">
    <property type="term" value="C:eukaryotic 48S preinitiation complex"/>
    <property type="evidence" value="ECO:0007669"/>
    <property type="project" value="UniProtKB-UniRule"/>
</dbReference>
<keyword evidence="1 4" id="KW-0963">Cytoplasm</keyword>
<comment type="function">
    <text evidence="4">Component of the eukaryotic translation initiation factor 3 (eIF-3) complex, which is involved in protein synthesis of a specialized repertoire of mRNAs and, together with other initiation factors, stimulates binding of mRNA and methionyl-tRNAi to the 40S ribosome. The eIF-3 complex specifically targets and initiates translation of a subset of mRNAs involved in cell proliferation.</text>
</comment>
<dbReference type="Proteomes" id="UP000596742">
    <property type="component" value="Unassembled WGS sequence"/>
</dbReference>
<comment type="similarity">
    <text evidence="4 5">Belongs to the eIF-3 subunit E family.</text>
</comment>
<name>A0A8B6E2U4_MYTGA</name>
<dbReference type="SMART" id="SM00088">
    <property type="entry name" value="PINT"/>
    <property type="match status" value="1"/>
</dbReference>
<dbReference type="OrthoDB" id="417252at2759"/>
<dbReference type="Pfam" id="PF01399">
    <property type="entry name" value="PCI"/>
    <property type="match status" value="1"/>
</dbReference>
<dbReference type="EMBL" id="UYJE01004422">
    <property type="protein sequence ID" value="VDI27837.1"/>
    <property type="molecule type" value="Genomic_DNA"/>
</dbReference>
<keyword evidence="3 4" id="KW-0648">Protein biosynthesis</keyword>
<sequence length="439" mass="51403">MAEWDLTSRMGQYLDRHLVFPLLEFLSVKELYDEKQMLKGKLDLLSNTNMVDFAMDVHKNLYPDKDVPQTLKDKRTDVVSQLKYLQSETELITKIFEDPEVIRQVQSSRDGRQLFEFLSKEFGFQSKMIDTLYNFAKFQYECGNYSGAAEYLYFVRVLLLSTDKNFLDALWGKLASEILMQNWETALDDLTKLKEIIDGNTFGSALQNLQQRTWLIHWSLFVFFNHPKGRDLIIDMFLYQPLYLNAIQTTCPHILRYLTTAVITNKSRRRVVLKDLVKVIQQESYTYKDPITEFVECLYVNFDFDGAQQKLRECEEVLVNDFFLVACLEDFIENARLLIFETFCRIHECISIRMLAEKLNMTEEEAERWIVNLIRNARLDAKIDSKLGHVVMGTQAISPYQQVIEKTKTLAFKSQMLAMNIEKKLGLKTDTTTNTWGPE</sequence>
<dbReference type="InterPro" id="IPR000717">
    <property type="entry name" value="PCI_dom"/>
</dbReference>
<dbReference type="PROSITE" id="PS50250">
    <property type="entry name" value="PCI"/>
    <property type="match status" value="1"/>
</dbReference>
<reference evidence="7" key="1">
    <citation type="submission" date="2018-11" db="EMBL/GenBank/DDBJ databases">
        <authorList>
            <person name="Alioto T."/>
            <person name="Alioto T."/>
        </authorList>
    </citation>
    <scope>NUCLEOTIDE SEQUENCE</scope>
</reference>
<dbReference type="InterPro" id="IPR016650">
    <property type="entry name" value="eIF3e"/>
</dbReference>
<protein>
    <recommendedName>
        <fullName evidence="4 5">Eukaryotic translation initiation factor 3 subunit E</fullName>
        <shortName evidence="4">eIF3e</shortName>
    </recommendedName>
    <alternativeName>
        <fullName evidence="4">Eukaryotic translation initiation factor 3 subunit 6</fullName>
    </alternativeName>
</protein>
<dbReference type="AlphaFoldDB" id="A0A8B6E2U4"/>
<keyword evidence="2 4" id="KW-0396">Initiation factor</keyword>
<feature type="domain" description="PCI" evidence="6">
    <location>
        <begin position="222"/>
        <end position="397"/>
    </location>
</feature>
<dbReference type="InterPro" id="IPR019010">
    <property type="entry name" value="eIF3e_N"/>
</dbReference>
<dbReference type="GO" id="GO:0016282">
    <property type="term" value="C:eukaryotic 43S preinitiation complex"/>
    <property type="evidence" value="ECO:0007669"/>
    <property type="project" value="UniProtKB-UniRule"/>
</dbReference>
<evidence type="ECO:0000259" key="6">
    <source>
        <dbReference type="PROSITE" id="PS50250"/>
    </source>
</evidence>
<evidence type="ECO:0000313" key="7">
    <source>
        <dbReference type="EMBL" id="VDI27837.1"/>
    </source>
</evidence>
<comment type="subunit">
    <text evidence="4 5">Component of the eukaryotic translation initiation factor 3 (eIF-3) complex.</text>
</comment>
<comment type="caution">
    <text evidence="7">The sequence shown here is derived from an EMBL/GenBank/DDBJ whole genome shotgun (WGS) entry which is preliminary data.</text>
</comment>
<dbReference type="GO" id="GO:0003743">
    <property type="term" value="F:translation initiation factor activity"/>
    <property type="evidence" value="ECO:0007669"/>
    <property type="project" value="UniProtKB-UniRule"/>
</dbReference>
<dbReference type="GO" id="GO:0071540">
    <property type="term" value="C:eukaryotic translation initiation factor 3 complex, eIF3e"/>
    <property type="evidence" value="ECO:0007669"/>
    <property type="project" value="UniProtKB-UniRule"/>
</dbReference>
<comment type="subcellular location">
    <subcellularLocation>
        <location evidence="4 5">Cytoplasm</location>
    </subcellularLocation>
</comment>
<dbReference type="PIRSF" id="PIRSF016255">
    <property type="entry name" value="eIF3e_su6"/>
    <property type="match status" value="1"/>
</dbReference>
<evidence type="ECO:0000256" key="4">
    <source>
        <dbReference type="HAMAP-Rule" id="MF_03004"/>
    </source>
</evidence>
<gene>
    <name evidence="7" type="ORF">MGAL_10B018328</name>
</gene>